<organism evidence="1 2">
    <name type="scientific">Puccinia sorghi</name>
    <dbReference type="NCBI Taxonomy" id="27349"/>
    <lineage>
        <taxon>Eukaryota</taxon>
        <taxon>Fungi</taxon>
        <taxon>Dikarya</taxon>
        <taxon>Basidiomycota</taxon>
        <taxon>Pucciniomycotina</taxon>
        <taxon>Pucciniomycetes</taxon>
        <taxon>Pucciniales</taxon>
        <taxon>Pucciniaceae</taxon>
        <taxon>Puccinia</taxon>
    </lineage>
</organism>
<evidence type="ECO:0000313" key="2">
    <source>
        <dbReference type="Proteomes" id="UP000037035"/>
    </source>
</evidence>
<sequence length="186" mass="20820">MPRSSKRSECFRNLRKMLCLCVTQAAFEVQFNDSDNKSSSGTDSEEFRMSHQSFDSLLSLIQNHPVFYSNSNVPQQPVCNQLMVTLQQMGTSENGSAIGMLACFFRISEGAVILYCHRVVEAILALERSVGAPQVHQCPMFLGPTDYFSRKGLYGLATLVVCDRNKRITYYGSMETCPDLNSRMSG</sequence>
<accession>A0A0L6VLT0</accession>
<reference evidence="1 2" key="1">
    <citation type="submission" date="2015-08" db="EMBL/GenBank/DDBJ databases">
        <title>Next Generation Sequencing and Analysis of the Genome of Puccinia sorghi L Schw, the Causal Agent of Maize Common Rust.</title>
        <authorList>
            <person name="Rochi L."/>
            <person name="Burguener G."/>
            <person name="Darino M."/>
            <person name="Turjanski A."/>
            <person name="Kreff E."/>
            <person name="Dieguez M.J."/>
            <person name="Sacco F."/>
        </authorList>
    </citation>
    <scope>NUCLEOTIDE SEQUENCE [LARGE SCALE GENOMIC DNA]</scope>
    <source>
        <strain evidence="1 2">RO10H11247</strain>
    </source>
</reference>
<proteinExistence type="predicted"/>
<dbReference type="STRING" id="27349.A0A0L6VLT0"/>
<dbReference type="OrthoDB" id="2408877at2759"/>
<protein>
    <submittedName>
        <fullName evidence="1">Uncharacterized protein</fullName>
    </submittedName>
</protein>
<dbReference type="Proteomes" id="UP000037035">
    <property type="component" value="Unassembled WGS sequence"/>
</dbReference>
<comment type="caution">
    <text evidence="1">The sequence shown here is derived from an EMBL/GenBank/DDBJ whole genome shotgun (WGS) entry which is preliminary data.</text>
</comment>
<gene>
    <name evidence="1" type="ORF">VP01_1389g3</name>
</gene>
<evidence type="ECO:0000313" key="1">
    <source>
        <dbReference type="EMBL" id="KNZ61522.1"/>
    </source>
</evidence>
<dbReference type="VEuPathDB" id="FungiDB:VP01_1389g3"/>
<dbReference type="EMBL" id="LAVV01004331">
    <property type="protein sequence ID" value="KNZ61522.1"/>
    <property type="molecule type" value="Genomic_DNA"/>
</dbReference>
<name>A0A0L6VLT0_9BASI</name>
<keyword evidence="2" id="KW-1185">Reference proteome</keyword>
<dbReference type="AlphaFoldDB" id="A0A0L6VLT0"/>